<protein>
    <recommendedName>
        <fullName evidence="3">CCHC-type domain-containing protein</fullName>
    </recommendedName>
</protein>
<gene>
    <name evidence="1" type="ORF">RF11_02424</name>
</gene>
<dbReference type="InterPro" id="IPR021109">
    <property type="entry name" value="Peptidase_aspartic_dom_sf"/>
</dbReference>
<proteinExistence type="predicted"/>
<organism evidence="1 2">
    <name type="scientific">Thelohanellus kitauei</name>
    <name type="common">Myxosporean</name>
    <dbReference type="NCBI Taxonomy" id="669202"/>
    <lineage>
        <taxon>Eukaryota</taxon>
        <taxon>Metazoa</taxon>
        <taxon>Cnidaria</taxon>
        <taxon>Myxozoa</taxon>
        <taxon>Myxosporea</taxon>
        <taxon>Bivalvulida</taxon>
        <taxon>Platysporina</taxon>
        <taxon>Myxobolidae</taxon>
        <taxon>Thelohanellus</taxon>
    </lineage>
</organism>
<evidence type="ECO:0000313" key="1">
    <source>
        <dbReference type="EMBL" id="KII66825.1"/>
    </source>
</evidence>
<evidence type="ECO:0008006" key="3">
    <source>
        <dbReference type="Google" id="ProtNLM"/>
    </source>
</evidence>
<dbReference type="Proteomes" id="UP000031668">
    <property type="component" value="Unassembled WGS sequence"/>
</dbReference>
<name>A0A0C2MRB0_THEKT</name>
<evidence type="ECO:0000313" key="2">
    <source>
        <dbReference type="Proteomes" id="UP000031668"/>
    </source>
</evidence>
<dbReference type="Gene3D" id="2.40.70.10">
    <property type="entry name" value="Acid Proteases"/>
    <property type="match status" value="1"/>
</dbReference>
<keyword evidence="2" id="KW-1185">Reference proteome</keyword>
<sequence>MTFRMPLRQIRMFFGRRKYQRCNLSSYPYKNIPAALLQKRNSTLEETISLEESMIITSLTMRVTENAAENVTINRIQTIEREKRNAKVKLCKDCYKDHTRDRCPRYSKTCCKCGKLGHLAEVGMAHCTRIISRKSCYYISYGHLINPPINIEVFPFPLLVDMRASCSIINSSVIDSLNLKEDRSFMYEVKSFGGKPIPIQGFLWADISYNGQKNRCNLLTNDSPDCSNILGLDAIKASK</sequence>
<reference evidence="1 2" key="1">
    <citation type="journal article" date="2014" name="Genome Biol. Evol.">
        <title>The genome of the myxosporean Thelohanellus kitauei shows adaptations to nutrient acquisition within its fish host.</title>
        <authorList>
            <person name="Yang Y."/>
            <person name="Xiong J."/>
            <person name="Zhou Z."/>
            <person name="Huo F."/>
            <person name="Miao W."/>
            <person name="Ran C."/>
            <person name="Liu Y."/>
            <person name="Zhang J."/>
            <person name="Feng J."/>
            <person name="Wang M."/>
            <person name="Wang M."/>
            <person name="Wang L."/>
            <person name="Yao B."/>
        </authorList>
    </citation>
    <scope>NUCLEOTIDE SEQUENCE [LARGE SCALE GENOMIC DNA]</scope>
    <source>
        <strain evidence="1">Wuqing</strain>
    </source>
</reference>
<dbReference type="SUPFAM" id="SSF50630">
    <property type="entry name" value="Acid proteases"/>
    <property type="match status" value="1"/>
</dbReference>
<dbReference type="EMBL" id="JWZT01003431">
    <property type="protein sequence ID" value="KII66825.1"/>
    <property type="molecule type" value="Genomic_DNA"/>
</dbReference>
<comment type="caution">
    <text evidence="1">The sequence shown here is derived from an EMBL/GenBank/DDBJ whole genome shotgun (WGS) entry which is preliminary data.</text>
</comment>
<dbReference type="AlphaFoldDB" id="A0A0C2MRB0"/>
<accession>A0A0C2MRB0</accession>